<keyword evidence="3" id="KW-1185">Reference proteome</keyword>
<protein>
    <submittedName>
        <fullName evidence="2">Uncharacterized protein</fullName>
    </submittedName>
</protein>
<feature type="compositionally biased region" description="Pro residues" evidence="1">
    <location>
        <begin position="332"/>
        <end position="342"/>
    </location>
</feature>
<evidence type="ECO:0000256" key="1">
    <source>
        <dbReference type="SAM" id="MobiDB-lite"/>
    </source>
</evidence>
<feature type="region of interest" description="Disordered" evidence="1">
    <location>
        <begin position="116"/>
        <end position="500"/>
    </location>
</feature>
<dbReference type="STRING" id="1328759.A0A5C2RM94"/>
<feature type="compositionally biased region" description="Low complexity" evidence="1">
    <location>
        <begin position="242"/>
        <end position="255"/>
    </location>
</feature>
<dbReference type="EMBL" id="ML122343">
    <property type="protein sequence ID" value="RPD52722.1"/>
    <property type="molecule type" value="Genomic_DNA"/>
</dbReference>
<feature type="compositionally biased region" description="Low complexity" evidence="1">
    <location>
        <begin position="321"/>
        <end position="331"/>
    </location>
</feature>
<feature type="compositionally biased region" description="Low complexity" evidence="1">
    <location>
        <begin position="12"/>
        <end position="23"/>
    </location>
</feature>
<evidence type="ECO:0000313" key="2">
    <source>
        <dbReference type="EMBL" id="RPD52722.1"/>
    </source>
</evidence>
<feature type="region of interest" description="Disordered" evidence="1">
    <location>
        <begin position="1"/>
        <end position="32"/>
    </location>
</feature>
<organism evidence="2 3">
    <name type="scientific">Lentinus tigrinus ALCF2SS1-6</name>
    <dbReference type="NCBI Taxonomy" id="1328759"/>
    <lineage>
        <taxon>Eukaryota</taxon>
        <taxon>Fungi</taxon>
        <taxon>Dikarya</taxon>
        <taxon>Basidiomycota</taxon>
        <taxon>Agaricomycotina</taxon>
        <taxon>Agaricomycetes</taxon>
        <taxon>Polyporales</taxon>
        <taxon>Polyporaceae</taxon>
        <taxon>Lentinus</taxon>
    </lineage>
</organism>
<feature type="compositionally biased region" description="Low complexity" evidence="1">
    <location>
        <begin position="403"/>
        <end position="423"/>
    </location>
</feature>
<feature type="compositionally biased region" description="Basic and acidic residues" evidence="1">
    <location>
        <begin position="464"/>
        <end position="473"/>
    </location>
</feature>
<dbReference type="OrthoDB" id="2756827at2759"/>
<reference evidence="2" key="1">
    <citation type="journal article" date="2018" name="Genome Biol. Evol.">
        <title>Genomics and development of Lentinus tigrinus, a white-rot wood-decaying mushroom with dimorphic fruiting bodies.</title>
        <authorList>
            <person name="Wu B."/>
            <person name="Xu Z."/>
            <person name="Knudson A."/>
            <person name="Carlson A."/>
            <person name="Chen N."/>
            <person name="Kovaka S."/>
            <person name="LaButti K."/>
            <person name="Lipzen A."/>
            <person name="Pennachio C."/>
            <person name="Riley R."/>
            <person name="Schakwitz W."/>
            <person name="Umezawa K."/>
            <person name="Ohm R.A."/>
            <person name="Grigoriev I.V."/>
            <person name="Nagy L.G."/>
            <person name="Gibbons J."/>
            <person name="Hibbett D."/>
        </authorList>
    </citation>
    <scope>NUCLEOTIDE SEQUENCE [LARGE SCALE GENOMIC DNA]</scope>
    <source>
        <strain evidence="2">ALCF2SS1-6</strain>
    </source>
</reference>
<evidence type="ECO:0000313" key="3">
    <source>
        <dbReference type="Proteomes" id="UP000313359"/>
    </source>
</evidence>
<gene>
    <name evidence="2" type="ORF">L227DRAFT_440773</name>
</gene>
<feature type="compositionally biased region" description="Pro residues" evidence="1">
    <location>
        <begin position="352"/>
        <end position="369"/>
    </location>
</feature>
<feature type="compositionally biased region" description="Basic and acidic residues" evidence="1">
    <location>
        <begin position="303"/>
        <end position="313"/>
    </location>
</feature>
<name>A0A5C2RM94_9APHY</name>
<feature type="compositionally biased region" description="Polar residues" evidence="1">
    <location>
        <begin position="128"/>
        <end position="139"/>
    </location>
</feature>
<feature type="compositionally biased region" description="Basic residues" evidence="1">
    <location>
        <begin position="142"/>
        <end position="151"/>
    </location>
</feature>
<feature type="compositionally biased region" description="Basic and acidic residues" evidence="1">
    <location>
        <begin position="282"/>
        <end position="292"/>
    </location>
</feature>
<proteinExistence type="predicted"/>
<dbReference type="Proteomes" id="UP000313359">
    <property type="component" value="Unassembled WGS sequence"/>
</dbReference>
<accession>A0A5C2RM94</accession>
<dbReference type="AlphaFoldDB" id="A0A5C2RM94"/>
<sequence length="500" mass="54517">MARNYYMDSDNEPSSSEMPSEPECVVRYQGPPPPTQIRTLMEQARKKVDRPPGPSFLDTLCASSVPRVRRPHDRSHPAYARDTPKEVPKEITPSLIEARNEFSKLMGQTIQAISANADRKAAKLSRGASMSSTSKTIQGGISKHKRKHTAPVRREHTSEDVSSAPDVPPAKSRLRSCVTDPDISSNAVVPMDEDEKPVAGPSRPPPLSTFFKSRINEPDYDFPSSTPTPPAKQRVRDCWNPSSSSSSSLSGASLSPLMTPGLLRHERVPGRDPVNLPAWYNERTESSIRQDTSDASMMDDESVVERQPEDHPPEVPPVPYVPLSSLPTSSMLPPPPPAPRQDPIPSRFHPPSLTPVPPLLSRPFVPPSQVPSGSQPERPRPSQRHKALGMRPVYGHNSKFQSKAKPFKVPFAVKKPSGSLSSGSGSGSGTVQGGERRSVSPVVPDPPYVAARALAQEEPSLEMTARRAEPPRMDEDEDEGPQDANSSADMWAALSDIELP</sequence>
<feature type="region of interest" description="Disordered" evidence="1">
    <location>
        <begin position="44"/>
        <end position="90"/>
    </location>
</feature>